<dbReference type="InParanoid" id="A0A059C7N2"/>
<gene>
    <name evidence="5" type="ORF">EUGRSUZ_E03047</name>
</gene>
<keyword evidence="1 3" id="KW-0732">Signal</keyword>
<dbReference type="InterPro" id="IPR038408">
    <property type="entry name" value="GNK2_sf"/>
</dbReference>
<sequence>MDPPNLPLLLLLTLASTIDAQDLFPKPYCNSTDNLTADSTYQNTLTTLLSSISTTNSCGSAIEIRRVCPDKKGAVLFRENCTIQYSSTSIFRTVKTDPDYALFYFQDFTSPETYNAALQTLLGRLRGEAAGGGSLRKYATGNTSVGFNTIYAMTQCTLDLTNQQCIDCLMTVIGRLGQCCAGKMGVRIMAPSCQFQYETNNRFFDLVVEPLPPPPAPVADALPPPPGTFALV</sequence>
<dbReference type="Gene3D" id="3.30.430.20">
    <property type="entry name" value="Gnk2 domain, C-X8-C-X2-C motif"/>
    <property type="match status" value="1"/>
</dbReference>
<dbReference type="AlphaFoldDB" id="A0A059C7N2"/>
<dbReference type="PROSITE" id="PS51473">
    <property type="entry name" value="GNK2"/>
    <property type="match status" value="1"/>
</dbReference>
<organism evidence="5">
    <name type="scientific">Eucalyptus grandis</name>
    <name type="common">Flooded gum</name>
    <dbReference type="NCBI Taxonomy" id="71139"/>
    <lineage>
        <taxon>Eukaryota</taxon>
        <taxon>Viridiplantae</taxon>
        <taxon>Streptophyta</taxon>
        <taxon>Embryophyta</taxon>
        <taxon>Tracheophyta</taxon>
        <taxon>Spermatophyta</taxon>
        <taxon>Magnoliopsida</taxon>
        <taxon>eudicotyledons</taxon>
        <taxon>Gunneridae</taxon>
        <taxon>Pentapetalae</taxon>
        <taxon>rosids</taxon>
        <taxon>malvids</taxon>
        <taxon>Myrtales</taxon>
        <taxon>Myrtaceae</taxon>
        <taxon>Myrtoideae</taxon>
        <taxon>Eucalypteae</taxon>
        <taxon>Eucalyptus</taxon>
    </lineage>
</organism>
<dbReference type="OMA" id="DATADEC"/>
<keyword evidence="2" id="KW-0677">Repeat</keyword>
<evidence type="ECO:0000256" key="1">
    <source>
        <dbReference type="ARBA" id="ARBA00022729"/>
    </source>
</evidence>
<dbReference type="STRING" id="71139.A0A059C7N2"/>
<protein>
    <recommendedName>
        <fullName evidence="4">Gnk2-homologous domain-containing protein</fullName>
    </recommendedName>
</protein>
<dbReference type="PANTHER" id="PTHR32099:SF42">
    <property type="entry name" value="CYSTEINE-RICH RECEPTOR-LIKE PROTEIN KINASE 9-RELATED"/>
    <property type="match status" value="1"/>
</dbReference>
<dbReference type="InterPro" id="IPR002902">
    <property type="entry name" value="GNK2"/>
</dbReference>
<feature type="signal peptide" evidence="3">
    <location>
        <begin position="1"/>
        <end position="20"/>
    </location>
</feature>
<dbReference type="Pfam" id="PF01657">
    <property type="entry name" value="Stress-antifung"/>
    <property type="match status" value="1"/>
</dbReference>
<proteinExistence type="predicted"/>
<evidence type="ECO:0000256" key="2">
    <source>
        <dbReference type="ARBA" id="ARBA00022737"/>
    </source>
</evidence>
<evidence type="ECO:0000259" key="4">
    <source>
        <dbReference type="PROSITE" id="PS51473"/>
    </source>
</evidence>
<dbReference type="PANTHER" id="PTHR32099">
    <property type="entry name" value="CYSTEINE-RICH REPEAT SECRETORY PROTEIN"/>
    <property type="match status" value="1"/>
</dbReference>
<dbReference type="EMBL" id="KK198757">
    <property type="protein sequence ID" value="KCW74367.1"/>
    <property type="molecule type" value="Genomic_DNA"/>
</dbReference>
<name>A0A059C7N2_EUCGR</name>
<dbReference type="Gramene" id="KCW74367">
    <property type="protein sequence ID" value="KCW74367"/>
    <property type="gene ID" value="EUGRSUZ_E03047"/>
</dbReference>
<feature type="domain" description="Gnk2-homologous" evidence="4">
    <location>
        <begin position="96"/>
        <end position="202"/>
    </location>
</feature>
<feature type="chain" id="PRO_5001574962" description="Gnk2-homologous domain-containing protein" evidence="3">
    <location>
        <begin position="21"/>
        <end position="232"/>
    </location>
</feature>
<reference evidence="5" key="1">
    <citation type="submission" date="2013-07" db="EMBL/GenBank/DDBJ databases">
        <title>The genome of Eucalyptus grandis.</title>
        <authorList>
            <person name="Schmutz J."/>
            <person name="Hayes R."/>
            <person name="Myburg A."/>
            <person name="Tuskan G."/>
            <person name="Grattapaglia D."/>
            <person name="Rokhsar D.S."/>
        </authorList>
    </citation>
    <scope>NUCLEOTIDE SEQUENCE</scope>
    <source>
        <tissue evidence="5">Leaf extractions</tissue>
    </source>
</reference>
<dbReference type="CDD" id="cd23509">
    <property type="entry name" value="Gnk2-like"/>
    <property type="match status" value="1"/>
</dbReference>
<dbReference type="FunFam" id="3.30.430.20:FF:000002">
    <property type="entry name" value="Cysteine-rich receptor-like protein kinase 10"/>
    <property type="match status" value="1"/>
</dbReference>
<accession>A0A059C7N2</accession>
<evidence type="ECO:0000313" key="5">
    <source>
        <dbReference type="EMBL" id="KCW74367.1"/>
    </source>
</evidence>
<evidence type="ECO:0000256" key="3">
    <source>
        <dbReference type="SAM" id="SignalP"/>
    </source>
</evidence>